<keyword evidence="4" id="KW-0807">Transducer</keyword>
<keyword evidence="2" id="KW-0488">Methylation</keyword>
<dbReference type="GO" id="GO:0004888">
    <property type="term" value="F:transmembrane signaling receptor activity"/>
    <property type="evidence" value="ECO:0007669"/>
    <property type="project" value="InterPro"/>
</dbReference>
<dbReference type="InterPro" id="IPR004090">
    <property type="entry name" value="Chemotax_Me-accpt_rcpt"/>
</dbReference>
<dbReference type="AlphaFoldDB" id="A0A0E3B8Z1"/>
<evidence type="ECO:0000259" key="6">
    <source>
        <dbReference type="PROSITE" id="PS50111"/>
    </source>
</evidence>
<dbReference type="EMBL" id="AWTN01000127">
    <property type="protein sequence ID" value="KGG84483.1"/>
    <property type="molecule type" value="Genomic_DNA"/>
</dbReference>
<dbReference type="GO" id="GO:0006935">
    <property type="term" value="P:chemotaxis"/>
    <property type="evidence" value="ECO:0007669"/>
    <property type="project" value="InterPro"/>
</dbReference>
<reference evidence="8 9" key="1">
    <citation type="submission" date="2013-09" db="EMBL/GenBank/DDBJ databases">
        <title>High correlation between genotypes and phenotypes of environmental bacteria Comamonas testosteroni strains.</title>
        <authorList>
            <person name="Liu L."/>
            <person name="Zhu W."/>
            <person name="Xia X."/>
            <person name="Xu B."/>
            <person name="Luo M."/>
            <person name="Wang G."/>
        </authorList>
    </citation>
    <scope>NUCLEOTIDE SEQUENCE [LARGE SCALE GENOMIC DNA]</scope>
    <source>
        <strain evidence="8 9">JL14</strain>
    </source>
</reference>
<name>A0A0E3B8Z1_9BURK</name>
<feature type="transmembrane region" description="Helical" evidence="5">
    <location>
        <begin position="16"/>
        <end position="39"/>
    </location>
</feature>
<organism evidence="8 9">
    <name type="scientific">Comamonas thiooxydans</name>
    <dbReference type="NCBI Taxonomy" id="363952"/>
    <lineage>
        <taxon>Bacteria</taxon>
        <taxon>Pseudomonadati</taxon>
        <taxon>Pseudomonadota</taxon>
        <taxon>Betaproteobacteria</taxon>
        <taxon>Burkholderiales</taxon>
        <taxon>Comamonadaceae</taxon>
        <taxon>Comamonas</taxon>
    </lineage>
</organism>
<feature type="domain" description="Methyl-accepting transducer" evidence="6">
    <location>
        <begin position="275"/>
        <end position="504"/>
    </location>
</feature>
<evidence type="ECO:0000256" key="1">
    <source>
        <dbReference type="ARBA" id="ARBA00004370"/>
    </source>
</evidence>
<dbReference type="FunFam" id="1.10.287.950:FF:000001">
    <property type="entry name" value="Methyl-accepting chemotaxis sensory transducer"/>
    <property type="match status" value="1"/>
</dbReference>
<evidence type="ECO:0000259" key="7">
    <source>
        <dbReference type="PROSITE" id="PS50885"/>
    </source>
</evidence>
<gene>
    <name evidence="8" type="ORF">P245_23150</name>
</gene>
<dbReference type="SMART" id="SM00283">
    <property type="entry name" value="MA"/>
    <property type="match status" value="1"/>
</dbReference>
<keyword evidence="5" id="KW-0472">Membrane</keyword>
<dbReference type="CDD" id="cd06225">
    <property type="entry name" value="HAMP"/>
    <property type="match status" value="1"/>
</dbReference>
<feature type="transmembrane region" description="Helical" evidence="5">
    <location>
        <begin position="196"/>
        <end position="218"/>
    </location>
</feature>
<dbReference type="Pfam" id="PF12729">
    <property type="entry name" value="4HB_MCP_1"/>
    <property type="match status" value="1"/>
</dbReference>
<accession>A0A0E3B8Z1</accession>
<dbReference type="GO" id="GO:0007165">
    <property type="term" value="P:signal transduction"/>
    <property type="evidence" value="ECO:0007669"/>
    <property type="project" value="UniProtKB-KW"/>
</dbReference>
<evidence type="ECO:0000256" key="2">
    <source>
        <dbReference type="ARBA" id="ARBA00022481"/>
    </source>
</evidence>
<protein>
    <submittedName>
        <fullName evidence="8">Chemotaxis protein</fullName>
    </submittedName>
</protein>
<comment type="caution">
    <text evidence="8">The sequence shown here is derived from an EMBL/GenBank/DDBJ whole genome shotgun (WGS) entry which is preliminary data.</text>
</comment>
<dbReference type="InterPro" id="IPR051310">
    <property type="entry name" value="MCP_chemotaxis"/>
</dbReference>
<proteinExistence type="inferred from homology"/>
<dbReference type="SUPFAM" id="SSF58104">
    <property type="entry name" value="Methyl-accepting chemotaxis protein (MCP) signaling domain"/>
    <property type="match status" value="1"/>
</dbReference>
<dbReference type="InterPro" id="IPR024478">
    <property type="entry name" value="HlyB_4HB_MCP"/>
</dbReference>
<evidence type="ECO:0000313" key="9">
    <source>
        <dbReference type="Proteomes" id="UP000029567"/>
    </source>
</evidence>
<dbReference type="Proteomes" id="UP000029567">
    <property type="component" value="Unassembled WGS sequence"/>
</dbReference>
<sequence length="562" mass="59508">MSLLEMMRGFTIRTRMLGAIGVVMVLLSLLGGAGMLGMFRIQDMSQEFLSNAFVKSGHMAQLRTELGGIRSSEKDMVIQYEKPEEVRKAYQQWVMFIDKSKVTLGKFVTDQNAQDAQLTKSIIGHIDAYRKLFEPVARQLEAGGYDSATTANRMSGKALAEVMEADKLLAQLDNLLREQANALAAAERDVADQTRWMFVAAVILALVVVIPLTLLNMLSICRPLEVARQMALTIAGGDLSHRAEVSGKDELTDLQRALDQMQQSLSTTVAQVRDASGNIATASQEIATGNQDLSARTEQTASNLQETVASLAQLTATVQQTASSSQLANQLAASASSTAVQGGEIVGQAVNSMQEISASSRKIGDIIGLIDSIAFQTNILALNAAVEAARAGEQGRGFAVVAAEVRSLAQRSAQAANEIKSLINTSVQTVDVGARQVESAGKAMQETVDSAQRVGDIIGEITAASSEQSLGISQVNQAVGDIDRMTQQNAALVEESAAAAESLREQAARLAQLVSQFKLAGGALQAVMRSPRGAAHPGMAPAALASAQAALPGQKQQLLEQA</sequence>
<dbReference type="GO" id="GO:0005886">
    <property type="term" value="C:plasma membrane"/>
    <property type="evidence" value="ECO:0007669"/>
    <property type="project" value="TreeGrafter"/>
</dbReference>
<dbReference type="PROSITE" id="PS50111">
    <property type="entry name" value="CHEMOTAXIS_TRANSDUC_2"/>
    <property type="match status" value="1"/>
</dbReference>
<dbReference type="PROSITE" id="PS50885">
    <property type="entry name" value="HAMP"/>
    <property type="match status" value="1"/>
</dbReference>
<dbReference type="PANTHER" id="PTHR43531:SF14">
    <property type="entry name" value="METHYL-ACCEPTING CHEMOTAXIS PROTEIN I-RELATED"/>
    <property type="match status" value="1"/>
</dbReference>
<evidence type="ECO:0000256" key="4">
    <source>
        <dbReference type="PROSITE-ProRule" id="PRU00284"/>
    </source>
</evidence>
<evidence type="ECO:0000313" key="8">
    <source>
        <dbReference type="EMBL" id="KGG84483.1"/>
    </source>
</evidence>
<dbReference type="SMART" id="SM00304">
    <property type="entry name" value="HAMP"/>
    <property type="match status" value="1"/>
</dbReference>
<feature type="domain" description="HAMP" evidence="7">
    <location>
        <begin position="218"/>
        <end position="270"/>
    </location>
</feature>
<evidence type="ECO:0000256" key="5">
    <source>
        <dbReference type="SAM" id="Phobius"/>
    </source>
</evidence>
<dbReference type="CDD" id="cd11386">
    <property type="entry name" value="MCP_signal"/>
    <property type="match status" value="1"/>
</dbReference>
<dbReference type="PANTHER" id="PTHR43531">
    <property type="entry name" value="PROTEIN ICFG"/>
    <property type="match status" value="1"/>
</dbReference>
<dbReference type="PRINTS" id="PR00260">
    <property type="entry name" value="CHEMTRNSDUCR"/>
</dbReference>
<keyword evidence="5" id="KW-1133">Transmembrane helix</keyword>
<dbReference type="Pfam" id="PF00672">
    <property type="entry name" value="HAMP"/>
    <property type="match status" value="1"/>
</dbReference>
<keyword evidence="5" id="KW-0812">Transmembrane</keyword>
<comment type="similarity">
    <text evidence="3">Belongs to the methyl-accepting chemotaxis (MCP) protein family.</text>
</comment>
<evidence type="ECO:0000256" key="3">
    <source>
        <dbReference type="ARBA" id="ARBA00029447"/>
    </source>
</evidence>
<comment type="subcellular location">
    <subcellularLocation>
        <location evidence="1">Membrane</location>
    </subcellularLocation>
</comment>
<dbReference type="RefSeq" id="WP_034382641.1">
    <property type="nucleotide sequence ID" value="NZ_AWTN01000127.1"/>
</dbReference>
<dbReference type="Pfam" id="PF00015">
    <property type="entry name" value="MCPsignal"/>
    <property type="match status" value="1"/>
</dbReference>
<dbReference type="Gene3D" id="1.10.287.950">
    <property type="entry name" value="Methyl-accepting chemotaxis protein"/>
    <property type="match status" value="1"/>
</dbReference>
<dbReference type="InterPro" id="IPR004089">
    <property type="entry name" value="MCPsignal_dom"/>
</dbReference>
<dbReference type="InterPro" id="IPR003660">
    <property type="entry name" value="HAMP_dom"/>
</dbReference>